<gene>
    <name evidence="3" type="ORF">ESZ91_06770</name>
</gene>
<accession>A0A4Q2KDJ4</accession>
<reference evidence="3 4" key="1">
    <citation type="journal article" date="2019" name="Gut">
        <title>Antibiotics-induced monodominance of a novel gut bacterial order.</title>
        <authorList>
            <person name="Hildebrand F."/>
            <person name="Moitinho-Silva L."/>
            <person name="Blasche S."/>
            <person name="Jahn M.T."/>
            <person name="Gossmann T.I."/>
            <person name="Heuerta-Cepas J."/>
            <person name="Hercog R."/>
            <person name="Luetge M."/>
            <person name="Bahram M."/>
            <person name="Pryszlak A."/>
            <person name="Alves R.J."/>
            <person name="Waszak S.M."/>
            <person name="Zhu A."/>
            <person name="Ye L."/>
            <person name="Costea P.I."/>
            <person name="Aalvink S."/>
            <person name="Belzer C."/>
            <person name="Forslund S.K."/>
            <person name="Sunagawa S."/>
            <person name="Hentschel U."/>
            <person name="Merten C."/>
            <person name="Patil K.R."/>
            <person name="Benes V."/>
            <person name="Bork P."/>
        </authorList>
    </citation>
    <scope>NUCLEOTIDE SEQUENCE [LARGE SCALE GENOMIC DNA]</scope>
    <source>
        <strain evidence="3 4">HDS1380</strain>
    </source>
</reference>
<dbReference type="AlphaFoldDB" id="A0A4Q2KDJ4"/>
<keyword evidence="1" id="KW-0812">Transmembrane</keyword>
<proteinExistence type="predicted"/>
<sequence>MKRRGTVVLSVIMALSLLCSVFGFTLAYAADEPENFATSQANWKDTSVGYTTTSFDENGMKMTAMDTAMAFSKKVSANSTMKFEFVGNTPQTTWGNMYVLFKSEDTVSPDAPKKIVQDNETSSAGNWLGFVFGASWVTQFVESKDGVVTKTSRDGIISGFDTWYVYKQTTALEIKTTDTETGVDVEVKYLASGWSDNTGETKTLTYTSDNVALKGDFSVSVGYFGEVKDGGNITLKTFNATLAAEQQPEVTLENLATSSAFWKGGVNPACFQFGTSGVGFFDTQGAAMISNQTIPAASTITIDMTGTLSQGQYGNFYFVFKNESKSYTFVENIKPVEQGNYLALQIGGDGCFMYDCKDGAVTKTEIKDKANGGPVADNTSVWWWYKQDTKIWITTADTDTGVHAEIKFVGPSGQMTTFGYDSTNEKIKGDSFMSFGMFTSDAGTPDKFVNINSLTVTGIEEGEGFIPDLDIPALNLKANNAATETVTTANVEQVKAVLAELKSAQADMNYPQSREFQSNLIAQIEAKIAAYEQGMAAAKTAEELLKALPASVNAENYAAAKSAIIAARATYDALSEDARALITSYAKLTAAESALAAYEKELSEKEAAQAVNAQIDALPAEITAENYDSAKTAIEAARTAYDALTDAQKQQVTSSSKLTAAESALKTYEDSLNSKGGCSNTVAYSALGVSLALVLAAGVIAFARKKKD</sequence>
<feature type="chain" id="PRO_5020829496" description="LPXTG cell wall anchor domain-containing protein" evidence="2">
    <location>
        <begin position="30"/>
        <end position="708"/>
    </location>
</feature>
<name>A0A4Q2KDJ4_9FIRM</name>
<evidence type="ECO:0000313" key="3">
    <source>
        <dbReference type="EMBL" id="RXZ62089.1"/>
    </source>
</evidence>
<evidence type="ECO:0000256" key="1">
    <source>
        <dbReference type="SAM" id="Phobius"/>
    </source>
</evidence>
<evidence type="ECO:0008006" key="5">
    <source>
        <dbReference type="Google" id="ProtNLM"/>
    </source>
</evidence>
<dbReference type="Proteomes" id="UP000291269">
    <property type="component" value="Unassembled WGS sequence"/>
</dbReference>
<keyword evidence="1" id="KW-0472">Membrane</keyword>
<keyword evidence="4" id="KW-1185">Reference proteome</keyword>
<keyword evidence="1" id="KW-1133">Transmembrane helix</keyword>
<protein>
    <recommendedName>
        <fullName evidence="5">LPXTG cell wall anchor domain-containing protein</fullName>
    </recommendedName>
</protein>
<dbReference type="EMBL" id="SDOZ01000002">
    <property type="protein sequence ID" value="RXZ62089.1"/>
    <property type="molecule type" value="Genomic_DNA"/>
</dbReference>
<feature type="transmembrane region" description="Helical" evidence="1">
    <location>
        <begin position="682"/>
        <end position="703"/>
    </location>
</feature>
<evidence type="ECO:0000256" key="2">
    <source>
        <dbReference type="SAM" id="SignalP"/>
    </source>
</evidence>
<feature type="signal peptide" evidence="2">
    <location>
        <begin position="1"/>
        <end position="29"/>
    </location>
</feature>
<comment type="caution">
    <text evidence="3">The sequence shown here is derived from an EMBL/GenBank/DDBJ whole genome shotgun (WGS) entry which is preliminary data.</text>
</comment>
<dbReference type="OrthoDB" id="9802197at2"/>
<dbReference type="RefSeq" id="WP_129225439.1">
    <property type="nucleotide sequence ID" value="NZ_SDOZ01000002.1"/>
</dbReference>
<keyword evidence="2" id="KW-0732">Signal</keyword>
<evidence type="ECO:0000313" key="4">
    <source>
        <dbReference type="Proteomes" id="UP000291269"/>
    </source>
</evidence>
<organism evidence="3 4">
    <name type="scientific">Candidatus Borkfalkia ceftriaxoniphila</name>
    <dbReference type="NCBI Taxonomy" id="2508949"/>
    <lineage>
        <taxon>Bacteria</taxon>
        <taxon>Bacillati</taxon>
        <taxon>Bacillota</taxon>
        <taxon>Clostridia</taxon>
        <taxon>Christensenellales</taxon>
        <taxon>Christensenellaceae</taxon>
        <taxon>Candidatus Borkfalkia</taxon>
    </lineage>
</organism>